<dbReference type="FunFam" id="1.10.510.10:FF:000495">
    <property type="entry name" value="calcium/calmodulin-regulated receptor-like kinase 1"/>
    <property type="match status" value="1"/>
</dbReference>
<dbReference type="Gene3D" id="1.10.510.10">
    <property type="entry name" value="Transferase(Phosphotransferase) domain 1"/>
    <property type="match status" value="1"/>
</dbReference>
<keyword evidence="4" id="KW-0472">Membrane</keyword>
<evidence type="ECO:0000256" key="4">
    <source>
        <dbReference type="SAM" id="Phobius"/>
    </source>
</evidence>
<comment type="caution">
    <text evidence="6">The sequence shown here is derived from an EMBL/GenBank/DDBJ whole genome shotgun (WGS) entry which is preliminary data.</text>
</comment>
<feature type="compositionally biased region" description="Polar residues" evidence="3">
    <location>
        <begin position="64"/>
        <end position="82"/>
    </location>
</feature>
<dbReference type="SMART" id="SM00220">
    <property type="entry name" value="S_TKc"/>
    <property type="match status" value="1"/>
</dbReference>
<accession>A0A199VDP0</accession>
<dbReference type="PROSITE" id="PS50011">
    <property type="entry name" value="PROTEIN_KINASE_DOM"/>
    <property type="match status" value="1"/>
</dbReference>
<keyword evidence="6" id="KW-0675">Receptor</keyword>
<keyword evidence="4" id="KW-0812">Transmembrane</keyword>
<organism evidence="6 7">
    <name type="scientific">Ananas comosus</name>
    <name type="common">Pineapple</name>
    <name type="synonym">Ananas ananas</name>
    <dbReference type="NCBI Taxonomy" id="4615"/>
    <lineage>
        <taxon>Eukaryota</taxon>
        <taxon>Viridiplantae</taxon>
        <taxon>Streptophyta</taxon>
        <taxon>Embryophyta</taxon>
        <taxon>Tracheophyta</taxon>
        <taxon>Spermatophyta</taxon>
        <taxon>Magnoliopsida</taxon>
        <taxon>Liliopsida</taxon>
        <taxon>Poales</taxon>
        <taxon>Bromeliaceae</taxon>
        <taxon>Bromelioideae</taxon>
        <taxon>Ananas</taxon>
    </lineage>
</organism>
<dbReference type="PANTHER" id="PTHR47989:SF24">
    <property type="entry name" value="CALCIUM_CALMODULIN-REGULATED RECEPTOR-LIKE KINASE 1 ISOFORM X1"/>
    <property type="match status" value="1"/>
</dbReference>
<dbReference type="GO" id="GO:0005524">
    <property type="term" value="F:ATP binding"/>
    <property type="evidence" value="ECO:0007669"/>
    <property type="project" value="UniProtKB-KW"/>
</dbReference>
<dbReference type="AlphaFoldDB" id="A0A199VDP0"/>
<feature type="region of interest" description="Disordered" evidence="3">
    <location>
        <begin position="61"/>
        <end position="82"/>
    </location>
</feature>
<dbReference type="PROSITE" id="PS00108">
    <property type="entry name" value="PROTEIN_KINASE_ST"/>
    <property type="match status" value="1"/>
</dbReference>
<keyword evidence="2" id="KW-0067">ATP-binding</keyword>
<dbReference type="CDD" id="cd14066">
    <property type="entry name" value="STKc_IRAK"/>
    <property type="match status" value="1"/>
</dbReference>
<keyword evidence="4" id="KW-1133">Transmembrane helix</keyword>
<dbReference type="Gene3D" id="3.30.200.20">
    <property type="entry name" value="Phosphorylase Kinase, domain 1"/>
    <property type="match status" value="1"/>
</dbReference>
<protein>
    <submittedName>
        <fullName evidence="6">Putative leucine-rich repeat receptor-like serine/threonine-protein kinase</fullName>
    </submittedName>
</protein>
<dbReference type="Proteomes" id="UP000092600">
    <property type="component" value="Unassembled WGS sequence"/>
</dbReference>
<gene>
    <name evidence="6" type="ORF">ACMD2_00608</name>
</gene>
<dbReference type="InterPro" id="IPR008271">
    <property type="entry name" value="Ser/Thr_kinase_AS"/>
</dbReference>
<dbReference type="InterPro" id="IPR001245">
    <property type="entry name" value="Ser-Thr/Tyr_kinase_cat_dom"/>
</dbReference>
<evidence type="ECO:0000259" key="5">
    <source>
        <dbReference type="PROSITE" id="PS50011"/>
    </source>
</evidence>
<feature type="region of interest" description="Disordered" evidence="3">
    <location>
        <begin position="404"/>
        <end position="432"/>
    </location>
</feature>
<feature type="domain" description="Protein kinase" evidence="5">
    <location>
        <begin position="113"/>
        <end position="379"/>
    </location>
</feature>
<dbReference type="Pfam" id="PF07714">
    <property type="entry name" value="PK_Tyr_Ser-Thr"/>
    <property type="match status" value="1"/>
</dbReference>
<dbReference type="FunFam" id="3.30.200.20:FF:000274">
    <property type="entry name" value="Calcium/calmodulin-regulated receptor-like kinase 1"/>
    <property type="match status" value="1"/>
</dbReference>
<evidence type="ECO:0000313" key="7">
    <source>
        <dbReference type="Proteomes" id="UP000092600"/>
    </source>
</evidence>
<evidence type="ECO:0000256" key="2">
    <source>
        <dbReference type="ARBA" id="ARBA00022840"/>
    </source>
</evidence>
<dbReference type="PANTHER" id="PTHR47989">
    <property type="entry name" value="OS01G0750732 PROTEIN"/>
    <property type="match status" value="1"/>
</dbReference>
<dbReference type="SUPFAM" id="SSF56112">
    <property type="entry name" value="Protein kinase-like (PK-like)"/>
    <property type="match status" value="1"/>
</dbReference>
<evidence type="ECO:0000256" key="1">
    <source>
        <dbReference type="ARBA" id="ARBA00022741"/>
    </source>
</evidence>
<dbReference type="STRING" id="4615.A0A199VDP0"/>
<dbReference type="GO" id="GO:0004672">
    <property type="term" value="F:protein kinase activity"/>
    <property type="evidence" value="ECO:0007669"/>
    <property type="project" value="InterPro"/>
</dbReference>
<proteinExistence type="predicted"/>
<keyword evidence="6" id="KW-0808">Transferase</keyword>
<reference evidence="6 7" key="1">
    <citation type="journal article" date="2016" name="DNA Res.">
        <title>The draft genome of MD-2 pineapple using hybrid error correction of long reads.</title>
        <authorList>
            <person name="Redwan R.M."/>
            <person name="Saidin A."/>
            <person name="Kumar S.V."/>
        </authorList>
    </citation>
    <scope>NUCLEOTIDE SEQUENCE [LARGE SCALE GENOMIC DNA]</scope>
    <source>
        <strain evidence="7">cv. MD2</strain>
        <tissue evidence="6">Leaf</tissue>
    </source>
</reference>
<dbReference type="InterPro" id="IPR000719">
    <property type="entry name" value="Prot_kinase_dom"/>
</dbReference>
<evidence type="ECO:0000256" key="3">
    <source>
        <dbReference type="SAM" id="MobiDB-lite"/>
    </source>
</evidence>
<keyword evidence="1" id="KW-0547">Nucleotide-binding</keyword>
<sequence>MKGVSWGLIIGVTIGVVIGALLATGALFCFMFHRKRLQIGNSSSRRASTIPFCANGVDNRSEFSDSTAGQQDSPKTSQEQGSSLWLEGNKMKNLVSVSGVLKYSFKDLQKATGNFTTLIGQGAFGPVYKAQMSTGETVAVKVLATDSKQGEKEFQNEVLLLGRLHHRNLVNLVGYCAEKGQHMLIYVYMPNGSLASHLYGENRQLLSWDLRVSIALDVARGLEYLHDGAIPPVIHRDVKSNNILLDRSMKARVADFGLSREEMVSNHVSHIRGTFGYLDPEYVSSRSFTKKSDVYSFGVLLFELITGRNPQQGLMEYVELAAINAEGRVGWEEIVDSRLDGAFDVEELNDIAAVAYKCVSRISRKRPSMRDVVQALSRIVKLRHSRKSNSRRLLSTVVDDESTDLEAYDHQSTAPEHRREESIDSISDLPDV</sequence>
<feature type="transmembrane region" description="Helical" evidence="4">
    <location>
        <begin position="6"/>
        <end position="32"/>
    </location>
</feature>
<dbReference type="EMBL" id="LSRQ01002222">
    <property type="protein sequence ID" value="OAY74991.1"/>
    <property type="molecule type" value="Genomic_DNA"/>
</dbReference>
<dbReference type="InterPro" id="IPR011009">
    <property type="entry name" value="Kinase-like_dom_sf"/>
</dbReference>
<name>A0A199VDP0_ANACO</name>
<keyword evidence="6" id="KW-0418">Kinase</keyword>
<evidence type="ECO:0000313" key="6">
    <source>
        <dbReference type="EMBL" id="OAY74991.1"/>
    </source>
</evidence>